<reference evidence="1" key="2">
    <citation type="journal article" date="2015" name="Fish Shellfish Immunol.">
        <title>Early steps in the European eel (Anguilla anguilla)-Vibrio vulnificus interaction in the gills: Role of the RtxA13 toxin.</title>
        <authorList>
            <person name="Callol A."/>
            <person name="Pajuelo D."/>
            <person name="Ebbesson L."/>
            <person name="Teles M."/>
            <person name="MacKenzie S."/>
            <person name="Amaro C."/>
        </authorList>
    </citation>
    <scope>NUCLEOTIDE SEQUENCE</scope>
</reference>
<sequence length="41" mass="4823">MIKFIYKLKRLKTMTILTVHSNLYGLLQSTNPCYGGQMIFR</sequence>
<dbReference type="EMBL" id="GBXM01036834">
    <property type="protein sequence ID" value="JAH71743.1"/>
    <property type="molecule type" value="Transcribed_RNA"/>
</dbReference>
<accession>A0A0E9V3D2</accession>
<dbReference type="AlphaFoldDB" id="A0A0E9V3D2"/>
<evidence type="ECO:0000313" key="1">
    <source>
        <dbReference type="EMBL" id="JAH71743.1"/>
    </source>
</evidence>
<protein>
    <submittedName>
        <fullName evidence="1">Uncharacterized protein</fullName>
    </submittedName>
</protein>
<proteinExistence type="predicted"/>
<reference evidence="1" key="1">
    <citation type="submission" date="2014-11" db="EMBL/GenBank/DDBJ databases">
        <authorList>
            <person name="Amaro Gonzalez C."/>
        </authorList>
    </citation>
    <scope>NUCLEOTIDE SEQUENCE</scope>
</reference>
<name>A0A0E9V3D2_ANGAN</name>
<organism evidence="1">
    <name type="scientific">Anguilla anguilla</name>
    <name type="common">European freshwater eel</name>
    <name type="synonym">Muraena anguilla</name>
    <dbReference type="NCBI Taxonomy" id="7936"/>
    <lineage>
        <taxon>Eukaryota</taxon>
        <taxon>Metazoa</taxon>
        <taxon>Chordata</taxon>
        <taxon>Craniata</taxon>
        <taxon>Vertebrata</taxon>
        <taxon>Euteleostomi</taxon>
        <taxon>Actinopterygii</taxon>
        <taxon>Neopterygii</taxon>
        <taxon>Teleostei</taxon>
        <taxon>Anguilliformes</taxon>
        <taxon>Anguillidae</taxon>
        <taxon>Anguilla</taxon>
    </lineage>
</organism>